<accession>A0A0B4DAF6</accession>
<protein>
    <submittedName>
        <fullName evidence="3">Uncharacterized protein</fullName>
    </submittedName>
</protein>
<dbReference type="AlphaFoldDB" id="A0A0B4DAF6"/>
<sequence>MKNLSFLIHFTLLLLSGHSFAQTKLISYKSHSGNMEYFEKSIAEDSYNTNYSNLGIRPEPYIINSKLDSVIIIDDKKSVIVTSVLRKNKRTSNIEKWNPGRDTVYNHPIFSSQNIDSVKNLLKRNYNFENDLDSTVFLKYDKKTKQYKPLPAKKTVKTAKINSVKSKVDMLYYLVISVAVLAFVVVYRRSR</sequence>
<reference evidence="3 4" key="1">
    <citation type="submission" date="2014-12" db="EMBL/GenBank/DDBJ databases">
        <title>Genome sequencing of Chryseobacterium taiwanense TPW19.</title>
        <authorList>
            <person name="Tan P.W."/>
            <person name="Chan K.-G."/>
        </authorList>
    </citation>
    <scope>NUCLEOTIDE SEQUENCE [LARGE SCALE GENOMIC DNA]</scope>
    <source>
        <strain evidence="3 4">TPW19</strain>
    </source>
</reference>
<evidence type="ECO:0000256" key="2">
    <source>
        <dbReference type="SAM" id="SignalP"/>
    </source>
</evidence>
<dbReference type="STRING" id="363331.RM51_18395"/>
<gene>
    <name evidence="3" type="ORF">RM51_18395</name>
</gene>
<feature type="chain" id="PRO_5002102559" evidence="2">
    <location>
        <begin position="22"/>
        <end position="191"/>
    </location>
</feature>
<organism evidence="3 4">
    <name type="scientific">Chryseobacterium taiwanense</name>
    <dbReference type="NCBI Taxonomy" id="363331"/>
    <lineage>
        <taxon>Bacteria</taxon>
        <taxon>Pseudomonadati</taxon>
        <taxon>Bacteroidota</taxon>
        <taxon>Flavobacteriia</taxon>
        <taxon>Flavobacteriales</taxon>
        <taxon>Weeksellaceae</taxon>
        <taxon>Chryseobacterium group</taxon>
        <taxon>Chryseobacterium</taxon>
    </lineage>
</organism>
<dbReference type="Proteomes" id="UP000031167">
    <property type="component" value="Unassembled WGS sequence"/>
</dbReference>
<feature type="transmembrane region" description="Helical" evidence="1">
    <location>
        <begin position="170"/>
        <end position="187"/>
    </location>
</feature>
<keyword evidence="1" id="KW-0472">Membrane</keyword>
<keyword evidence="1" id="KW-0812">Transmembrane</keyword>
<proteinExistence type="predicted"/>
<keyword evidence="1" id="KW-1133">Transmembrane helix</keyword>
<keyword evidence="4" id="KW-1185">Reference proteome</keyword>
<dbReference type="EMBL" id="JWTA01000021">
    <property type="protein sequence ID" value="KIC61275.1"/>
    <property type="molecule type" value="Genomic_DNA"/>
</dbReference>
<evidence type="ECO:0000313" key="4">
    <source>
        <dbReference type="Proteomes" id="UP000031167"/>
    </source>
</evidence>
<keyword evidence="2" id="KW-0732">Signal</keyword>
<evidence type="ECO:0000256" key="1">
    <source>
        <dbReference type="SAM" id="Phobius"/>
    </source>
</evidence>
<name>A0A0B4DAF6_9FLAO</name>
<comment type="caution">
    <text evidence="3">The sequence shown here is derived from an EMBL/GenBank/DDBJ whole genome shotgun (WGS) entry which is preliminary data.</text>
</comment>
<evidence type="ECO:0000313" key="3">
    <source>
        <dbReference type="EMBL" id="KIC61275.1"/>
    </source>
</evidence>
<feature type="signal peptide" evidence="2">
    <location>
        <begin position="1"/>
        <end position="21"/>
    </location>
</feature>